<evidence type="ECO:0000313" key="1">
    <source>
        <dbReference type="EMBL" id="KAJ1353605.1"/>
    </source>
</evidence>
<protein>
    <submittedName>
        <fullName evidence="1">Uncharacterized protein</fullName>
    </submittedName>
</protein>
<accession>A0AAD5QLR5</accession>
<gene>
    <name evidence="1" type="ORF">KIN20_010265</name>
</gene>
<proteinExistence type="predicted"/>
<dbReference type="AlphaFoldDB" id="A0AAD5QLR5"/>
<evidence type="ECO:0000313" key="2">
    <source>
        <dbReference type="Proteomes" id="UP001196413"/>
    </source>
</evidence>
<keyword evidence="2" id="KW-1185">Reference proteome</keyword>
<comment type="caution">
    <text evidence="1">The sequence shown here is derived from an EMBL/GenBank/DDBJ whole genome shotgun (WGS) entry which is preliminary data.</text>
</comment>
<reference evidence="1" key="1">
    <citation type="submission" date="2021-06" db="EMBL/GenBank/DDBJ databases">
        <title>Parelaphostrongylus tenuis whole genome reference sequence.</title>
        <authorList>
            <person name="Garwood T.J."/>
            <person name="Larsen P.A."/>
            <person name="Fountain-Jones N.M."/>
            <person name="Garbe J.R."/>
            <person name="Macchietto M.G."/>
            <person name="Kania S.A."/>
            <person name="Gerhold R.W."/>
            <person name="Richards J.E."/>
            <person name="Wolf T.M."/>
        </authorList>
    </citation>
    <scope>NUCLEOTIDE SEQUENCE</scope>
    <source>
        <strain evidence="1">MNPRO001-30</strain>
        <tissue evidence="1">Meninges</tissue>
    </source>
</reference>
<name>A0AAD5QLR5_PARTN</name>
<dbReference type="Proteomes" id="UP001196413">
    <property type="component" value="Unassembled WGS sequence"/>
</dbReference>
<dbReference type="EMBL" id="JAHQIW010001777">
    <property type="protein sequence ID" value="KAJ1353605.1"/>
    <property type="molecule type" value="Genomic_DNA"/>
</dbReference>
<sequence length="135" mass="14796">MSADRDEDPIKILHETITTDNNISTSSSKIVAKTRSSFNTNDFNQSSNFADVDSLMGTCLIERDSREDSARTAVGPYAGVSSERKCVWPINLLYSCGPALSTPHHGSTFRLYTRSSSLEEVTFLTALVKAPPMCN</sequence>
<organism evidence="1 2">
    <name type="scientific">Parelaphostrongylus tenuis</name>
    <name type="common">Meningeal worm</name>
    <dbReference type="NCBI Taxonomy" id="148309"/>
    <lineage>
        <taxon>Eukaryota</taxon>
        <taxon>Metazoa</taxon>
        <taxon>Ecdysozoa</taxon>
        <taxon>Nematoda</taxon>
        <taxon>Chromadorea</taxon>
        <taxon>Rhabditida</taxon>
        <taxon>Rhabditina</taxon>
        <taxon>Rhabditomorpha</taxon>
        <taxon>Strongyloidea</taxon>
        <taxon>Metastrongylidae</taxon>
        <taxon>Parelaphostrongylus</taxon>
    </lineage>
</organism>